<dbReference type="RefSeq" id="WP_063965795.1">
    <property type="nucleotide sequence ID" value="NZ_JBCNAN010000023.1"/>
</dbReference>
<keyword evidence="10" id="KW-1185">Reference proteome</keyword>
<dbReference type="InterPro" id="IPR000524">
    <property type="entry name" value="Tscrpt_reg_HTH_GntR"/>
</dbReference>
<dbReference type="CDD" id="cd07377">
    <property type="entry name" value="WHTH_GntR"/>
    <property type="match status" value="1"/>
</dbReference>
<dbReference type="SUPFAM" id="SSF53383">
    <property type="entry name" value="PLP-dependent transferases"/>
    <property type="match status" value="1"/>
</dbReference>
<dbReference type="GO" id="GO:0003700">
    <property type="term" value="F:DNA-binding transcription factor activity"/>
    <property type="evidence" value="ECO:0007669"/>
    <property type="project" value="InterPro"/>
</dbReference>
<evidence type="ECO:0000256" key="7">
    <source>
        <dbReference type="ARBA" id="ARBA00023163"/>
    </source>
</evidence>
<organism evidence="9 10">
    <name type="scientific">Domibacillus aminovorans</name>
    <dbReference type="NCBI Taxonomy" id="29332"/>
    <lineage>
        <taxon>Bacteria</taxon>
        <taxon>Bacillati</taxon>
        <taxon>Bacillota</taxon>
        <taxon>Bacilli</taxon>
        <taxon>Bacillales</taxon>
        <taxon>Bacillaceae</taxon>
        <taxon>Domibacillus</taxon>
    </lineage>
</organism>
<keyword evidence="3" id="KW-0808">Transferase</keyword>
<comment type="similarity">
    <text evidence="2">In the C-terminal section; belongs to the class-I pyridoxal-phosphate-dependent aminotransferase family.</text>
</comment>
<dbReference type="SMART" id="SM00345">
    <property type="entry name" value="HTH_GNTR"/>
    <property type="match status" value="1"/>
</dbReference>
<dbReference type="InterPro" id="IPR004839">
    <property type="entry name" value="Aminotransferase_I/II_large"/>
</dbReference>
<dbReference type="Pfam" id="PF00392">
    <property type="entry name" value="GntR"/>
    <property type="match status" value="1"/>
</dbReference>
<dbReference type="EMBL" id="LQWY01000030">
    <property type="protein sequence ID" value="OAH60886.1"/>
    <property type="molecule type" value="Genomic_DNA"/>
</dbReference>
<keyword evidence="3" id="KW-0032">Aminotransferase</keyword>
<dbReference type="InterPro" id="IPR051446">
    <property type="entry name" value="HTH_trans_reg/aminotransferase"/>
</dbReference>
<evidence type="ECO:0000256" key="6">
    <source>
        <dbReference type="ARBA" id="ARBA00023125"/>
    </source>
</evidence>
<feature type="domain" description="HTH gntR-type" evidence="8">
    <location>
        <begin position="1"/>
        <end position="69"/>
    </location>
</feature>
<evidence type="ECO:0000256" key="1">
    <source>
        <dbReference type="ARBA" id="ARBA00001933"/>
    </source>
</evidence>
<evidence type="ECO:0000313" key="10">
    <source>
        <dbReference type="Proteomes" id="UP000076935"/>
    </source>
</evidence>
<dbReference type="InterPro" id="IPR015421">
    <property type="entry name" value="PyrdxlP-dep_Trfase_major"/>
</dbReference>
<accession>A0A177L690</accession>
<keyword evidence="5" id="KW-0805">Transcription regulation</keyword>
<reference evidence="9 10" key="1">
    <citation type="submission" date="2016-01" db="EMBL/GenBank/DDBJ databases">
        <title>Investigation of taxonomic status of Bacillus aminovorans.</title>
        <authorList>
            <person name="Verma A."/>
            <person name="Pal Y."/>
            <person name="Krishnamurthi S."/>
        </authorList>
    </citation>
    <scope>NUCLEOTIDE SEQUENCE [LARGE SCALE GENOMIC DNA]</scope>
    <source>
        <strain evidence="9 10">DSM 1314</strain>
    </source>
</reference>
<dbReference type="PROSITE" id="PS50949">
    <property type="entry name" value="HTH_GNTR"/>
    <property type="match status" value="1"/>
</dbReference>
<comment type="cofactor">
    <cofactor evidence="1">
        <name>pyridoxal 5'-phosphate</name>
        <dbReference type="ChEBI" id="CHEBI:597326"/>
    </cofactor>
</comment>
<evidence type="ECO:0000259" key="8">
    <source>
        <dbReference type="PROSITE" id="PS50949"/>
    </source>
</evidence>
<comment type="caution">
    <text evidence="9">The sequence shown here is derived from an EMBL/GenBank/DDBJ whole genome shotgun (WGS) entry which is preliminary data.</text>
</comment>
<evidence type="ECO:0000256" key="3">
    <source>
        <dbReference type="ARBA" id="ARBA00022576"/>
    </source>
</evidence>
<dbReference type="InterPro" id="IPR015424">
    <property type="entry name" value="PyrdxlP-dep_Trfase"/>
</dbReference>
<keyword evidence="4" id="KW-0663">Pyridoxal phosphate</keyword>
<evidence type="ECO:0000256" key="4">
    <source>
        <dbReference type="ARBA" id="ARBA00022898"/>
    </source>
</evidence>
<sequence>MLKYEWIYQSLLQQIQAGDLPAGAKLPSIRNLSQHYSCSISTILAALERLEDQHIVYAIPKSGYYVMDHQVFKAPSYTDSIDFATSSPTWHAFPYKDFQHCINKAIDTYQEDLFRYGTPKGLPSLIVEAKKHLEAYQIFTHSDQISITSGVQQALSLLSIMPFPNNRSTILVEQPSYHLYMDMLKTYRLPVVGIQRTARGIDLNRLEQIFREDNIKFFYTMPRFHNPLGTSNSKKEKEAILQLAHQYDVYIIEDDYLADFECNKKNDPLFADDVHELVIYLKSFSKIMFPGLRIGLAVLPNALINTFQRFKTTTDIDSSMISQAALELYLKSGMFAHYRMQVSDTYTARAKILQQSLQTHLSMYESSSEIVMHGHILLPKQANIKSLIHHLHEQRIYLDSVERNYLDDFYHERILKLNVSNVDEHRIDEGISKIANALNNPQYYFF</sequence>
<dbReference type="Proteomes" id="UP000076935">
    <property type="component" value="Unassembled WGS sequence"/>
</dbReference>
<dbReference type="GO" id="GO:0003677">
    <property type="term" value="F:DNA binding"/>
    <property type="evidence" value="ECO:0007669"/>
    <property type="project" value="UniProtKB-KW"/>
</dbReference>
<evidence type="ECO:0000256" key="2">
    <source>
        <dbReference type="ARBA" id="ARBA00005384"/>
    </source>
</evidence>
<dbReference type="Gene3D" id="3.40.640.10">
    <property type="entry name" value="Type I PLP-dependent aspartate aminotransferase-like (Major domain)"/>
    <property type="match status" value="1"/>
</dbReference>
<name>A0A177L690_9BACI</name>
<dbReference type="GO" id="GO:0030170">
    <property type="term" value="F:pyridoxal phosphate binding"/>
    <property type="evidence" value="ECO:0007669"/>
    <property type="project" value="InterPro"/>
</dbReference>
<keyword evidence="7" id="KW-0804">Transcription</keyword>
<dbReference type="Gene3D" id="1.10.10.10">
    <property type="entry name" value="Winged helix-like DNA-binding domain superfamily/Winged helix DNA-binding domain"/>
    <property type="match status" value="1"/>
</dbReference>
<proteinExistence type="inferred from homology"/>
<dbReference type="SUPFAM" id="SSF46785">
    <property type="entry name" value="Winged helix' DNA-binding domain"/>
    <property type="match status" value="1"/>
</dbReference>
<dbReference type="InterPro" id="IPR036388">
    <property type="entry name" value="WH-like_DNA-bd_sf"/>
</dbReference>
<dbReference type="CDD" id="cd00609">
    <property type="entry name" value="AAT_like"/>
    <property type="match status" value="1"/>
</dbReference>
<evidence type="ECO:0000256" key="5">
    <source>
        <dbReference type="ARBA" id="ARBA00023015"/>
    </source>
</evidence>
<protein>
    <submittedName>
        <fullName evidence="9">GntR family transcriptional regulator</fullName>
    </submittedName>
</protein>
<dbReference type="PANTHER" id="PTHR46577:SF1">
    <property type="entry name" value="HTH-TYPE TRANSCRIPTIONAL REGULATORY PROTEIN GABR"/>
    <property type="match status" value="1"/>
</dbReference>
<dbReference type="AlphaFoldDB" id="A0A177L690"/>
<dbReference type="InterPro" id="IPR036390">
    <property type="entry name" value="WH_DNA-bd_sf"/>
</dbReference>
<dbReference type="GO" id="GO:0008483">
    <property type="term" value="F:transaminase activity"/>
    <property type="evidence" value="ECO:0007669"/>
    <property type="project" value="UniProtKB-KW"/>
</dbReference>
<gene>
    <name evidence="9" type="ORF">AWH49_15010</name>
</gene>
<dbReference type="PANTHER" id="PTHR46577">
    <property type="entry name" value="HTH-TYPE TRANSCRIPTIONAL REGULATORY PROTEIN GABR"/>
    <property type="match status" value="1"/>
</dbReference>
<dbReference type="Pfam" id="PF00155">
    <property type="entry name" value="Aminotran_1_2"/>
    <property type="match status" value="1"/>
</dbReference>
<evidence type="ECO:0000313" key="9">
    <source>
        <dbReference type="EMBL" id="OAH60886.1"/>
    </source>
</evidence>
<keyword evidence="6" id="KW-0238">DNA-binding</keyword>